<dbReference type="SMART" id="SM00734">
    <property type="entry name" value="ZnF_Rad18"/>
    <property type="match status" value="2"/>
</dbReference>
<keyword evidence="11" id="KW-0227">DNA damage</keyword>
<gene>
    <name evidence="21" type="ORF">QYM36_010220</name>
</gene>
<keyword evidence="16" id="KW-0238">DNA-binding</keyword>
<dbReference type="GO" id="GO:0005634">
    <property type="term" value="C:nucleus"/>
    <property type="evidence" value="ECO:0007669"/>
    <property type="project" value="UniProtKB-SubCell"/>
</dbReference>
<dbReference type="InterPro" id="IPR022880">
    <property type="entry name" value="DNApol_IV"/>
</dbReference>
<dbReference type="InterPro" id="IPR001126">
    <property type="entry name" value="UmuC"/>
</dbReference>
<dbReference type="Proteomes" id="UP001187531">
    <property type="component" value="Unassembled WGS sequence"/>
</dbReference>
<proteinExistence type="inferred from homology"/>
<dbReference type="InterPro" id="IPR050116">
    <property type="entry name" value="DNA_polymerase-Y"/>
</dbReference>
<dbReference type="PROSITE" id="PS50173">
    <property type="entry name" value="UMUC"/>
    <property type="match status" value="1"/>
</dbReference>
<evidence type="ECO:0000256" key="10">
    <source>
        <dbReference type="ARBA" id="ARBA00022723"/>
    </source>
</evidence>
<evidence type="ECO:0000256" key="17">
    <source>
        <dbReference type="ARBA" id="ARBA00023204"/>
    </source>
</evidence>
<dbReference type="AlphaFoldDB" id="A0AA88I015"/>
<dbReference type="FunFam" id="3.40.1170.60:FF:000002">
    <property type="entry name" value="Polymerase (DNA directed) kappa"/>
    <property type="match status" value="1"/>
</dbReference>
<evidence type="ECO:0000256" key="6">
    <source>
        <dbReference type="ARBA" id="ARBA00022457"/>
    </source>
</evidence>
<comment type="similarity">
    <text evidence="3">Belongs to the DNA polymerase type-Y family.</text>
</comment>
<dbReference type="GO" id="GO:0003684">
    <property type="term" value="F:damaged DNA binding"/>
    <property type="evidence" value="ECO:0007669"/>
    <property type="project" value="InterPro"/>
</dbReference>
<evidence type="ECO:0000256" key="3">
    <source>
        <dbReference type="ARBA" id="ARBA00010945"/>
    </source>
</evidence>
<evidence type="ECO:0000256" key="9">
    <source>
        <dbReference type="ARBA" id="ARBA00022705"/>
    </source>
</evidence>
<dbReference type="InterPro" id="IPR036775">
    <property type="entry name" value="DNA_pol_Y-fam_lit_finger_sf"/>
</dbReference>
<dbReference type="FunFam" id="1.10.150.810:FF:000003">
    <property type="entry name" value="DNA polymerase kappa subunit"/>
    <property type="match status" value="1"/>
</dbReference>
<dbReference type="PANTHER" id="PTHR11076">
    <property type="entry name" value="DNA REPAIR POLYMERASE UMUC / TRANSFERASE FAMILY MEMBER"/>
    <property type="match status" value="1"/>
</dbReference>
<evidence type="ECO:0000256" key="7">
    <source>
        <dbReference type="ARBA" id="ARBA00022679"/>
    </source>
</evidence>
<dbReference type="InterPro" id="IPR006642">
    <property type="entry name" value="Rad18_UBZ4"/>
</dbReference>
<keyword evidence="7" id="KW-0808">Transferase</keyword>
<evidence type="ECO:0000256" key="11">
    <source>
        <dbReference type="ARBA" id="ARBA00022763"/>
    </source>
</evidence>
<dbReference type="EMBL" id="JAVRJZ010000012">
    <property type="protein sequence ID" value="KAK2715561.1"/>
    <property type="molecule type" value="Genomic_DNA"/>
</dbReference>
<comment type="caution">
    <text evidence="21">The sequence shown here is derived from an EMBL/GenBank/DDBJ whole genome shotgun (WGS) entry which is preliminary data.</text>
</comment>
<keyword evidence="18" id="KW-0539">Nucleus</keyword>
<dbReference type="Gene3D" id="1.10.150.810">
    <property type="match status" value="2"/>
</dbReference>
<dbReference type="Gene3D" id="3.30.1490.100">
    <property type="entry name" value="DNA polymerase, Y-family, little finger domain"/>
    <property type="match status" value="1"/>
</dbReference>
<dbReference type="PANTHER" id="PTHR11076:SF33">
    <property type="entry name" value="DNA POLYMERASE KAPPA"/>
    <property type="match status" value="1"/>
</dbReference>
<dbReference type="InterPro" id="IPR043128">
    <property type="entry name" value="Rev_trsase/Diguanyl_cyclase"/>
</dbReference>
<keyword evidence="9" id="KW-0235">DNA replication</keyword>
<dbReference type="InterPro" id="IPR017961">
    <property type="entry name" value="DNA_pol_Y-fam_little_finger"/>
</dbReference>
<dbReference type="EC" id="2.7.7.7" evidence="4"/>
<dbReference type="HAMAP" id="MF_01113">
    <property type="entry name" value="DNApol_IV"/>
    <property type="match status" value="1"/>
</dbReference>
<reference evidence="21" key="1">
    <citation type="submission" date="2023-07" db="EMBL/GenBank/DDBJ databases">
        <title>Chromosome-level genome assembly of Artemia franciscana.</title>
        <authorList>
            <person name="Jo E."/>
        </authorList>
    </citation>
    <scope>NUCLEOTIDE SEQUENCE</scope>
    <source>
        <tissue evidence="21">Whole body</tissue>
    </source>
</reference>
<dbReference type="FunFam" id="3.30.1490.100:FF:000004">
    <property type="entry name" value="DNA polymerase IV"/>
    <property type="match status" value="1"/>
</dbReference>
<keyword evidence="6" id="KW-0515">Mutator protein</keyword>
<organism evidence="21 22">
    <name type="scientific">Artemia franciscana</name>
    <name type="common">Brine shrimp</name>
    <name type="synonym">Artemia sanfranciscana</name>
    <dbReference type="NCBI Taxonomy" id="6661"/>
    <lineage>
        <taxon>Eukaryota</taxon>
        <taxon>Metazoa</taxon>
        <taxon>Ecdysozoa</taxon>
        <taxon>Arthropoda</taxon>
        <taxon>Crustacea</taxon>
        <taxon>Branchiopoda</taxon>
        <taxon>Anostraca</taxon>
        <taxon>Artemiidae</taxon>
        <taxon>Artemia</taxon>
    </lineage>
</organism>
<dbReference type="GO" id="GO:0006281">
    <property type="term" value="P:DNA repair"/>
    <property type="evidence" value="ECO:0007669"/>
    <property type="project" value="UniProtKB-KW"/>
</dbReference>
<dbReference type="Pfam" id="PF11799">
    <property type="entry name" value="IMS_C"/>
    <property type="match status" value="1"/>
</dbReference>
<keyword evidence="17" id="KW-0234">DNA repair</keyword>
<comment type="cofactor">
    <cofactor evidence="1">
        <name>Mg(2+)</name>
        <dbReference type="ChEBI" id="CHEBI:18420"/>
    </cofactor>
</comment>
<dbReference type="GO" id="GO:0042276">
    <property type="term" value="P:error-prone translesion synthesis"/>
    <property type="evidence" value="ECO:0007669"/>
    <property type="project" value="TreeGrafter"/>
</dbReference>
<evidence type="ECO:0000256" key="4">
    <source>
        <dbReference type="ARBA" id="ARBA00012417"/>
    </source>
</evidence>
<dbReference type="NCBIfam" id="NF002677">
    <property type="entry name" value="PRK02406.1"/>
    <property type="match status" value="1"/>
</dbReference>
<evidence type="ECO:0000256" key="2">
    <source>
        <dbReference type="ARBA" id="ARBA00004123"/>
    </source>
</evidence>
<evidence type="ECO:0000259" key="20">
    <source>
        <dbReference type="PROSITE" id="PS50173"/>
    </source>
</evidence>
<dbReference type="SUPFAM" id="SSF100879">
    <property type="entry name" value="Lesion bypass DNA polymerase (Y-family), little finger domain"/>
    <property type="match status" value="1"/>
</dbReference>
<dbReference type="SUPFAM" id="SSF56672">
    <property type="entry name" value="DNA/RNA polymerases"/>
    <property type="match status" value="1"/>
</dbReference>
<keyword evidence="8" id="KW-0548">Nucleotidyltransferase</keyword>
<evidence type="ECO:0000313" key="22">
    <source>
        <dbReference type="Proteomes" id="UP001187531"/>
    </source>
</evidence>
<dbReference type="Gene3D" id="3.40.1170.60">
    <property type="match status" value="1"/>
</dbReference>
<evidence type="ECO:0000313" key="21">
    <source>
        <dbReference type="EMBL" id="KAK2715561.1"/>
    </source>
</evidence>
<keyword evidence="15" id="KW-0239">DNA-directed DNA polymerase</keyword>
<evidence type="ECO:0000256" key="14">
    <source>
        <dbReference type="ARBA" id="ARBA00022842"/>
    </source>
</evidence>
<evidence type="ECO:0000256" key="1">
    <source>
        <dbReference type="ARBA" id="ARBA00001946"/>
    </source>
</evidence>
<evidence type="ECO:0000256" key="19">
    <source>
        <dbReference type="ARBA" id="ARBA00049244"/>
    </source>
</evidence>
<dbReference type="FunFam" id="1.10.150.810:FF:000001">
    <property type="entry name" value="DNA polymerase kappa"/>
    <property type="match status" value="1"/>
</dbReference>
<keyword evidence="22" id="KW-1185">Reference proteome</keyword>
<keyword evidence="10" id="KW-0479">Metal-binding</keyword>
<accession>A0AA88I015</accession>
<keyword evidence="12" id="KW-0863">Zinc-finger</keyword>
<evidence type="ECO:0000256" key="16">
    <source>
        <dbReference type="ARBA" id="ARBA00023125"/>
    </source>
</evidence>
<feature type="domain" description="UmuC" evidence="20">
    <location>
        <begin position="91"/>
        <end position="277"/>
    </location>
</feature>
<dbReference type="Gene3D" id="3.30.70.270">
    <property type="match status" value="1"/>
</dbReference>
<evidence type="ECO:0000256" key="18">
    <source>
        <dbReference type="ARBA" id="ARBA00023242"/>
    </source>
</evidence>
<dbReference type="InterPro" id="IPR043502">
    <property type="entry name" value="DNA/RNA_pol_sf"/>
</dbReference>
<protein>
    <recommendedName>
        <fullName evidence="5">DNA polymerase kappa</fullName>
        <ecNumber evidence="4">2.7.7.7</ecNumber>
    </recommendedName>
</protein>
<keyword evidence="14" id="KW-0460">Magnesium</keyword>
<comment type="subcellular location">
    <subcellularLocation>
        <location evidence="2">Nucleus</location>
    </subcellularLocation>
</comment>
<name>A0AA88I015_ARTSF</name>
<dbReference type="GO" id="GO:0003887">
    <property type="term" value="F:DNA-directed DNA polymerase activity"/>
    <property type="evidence" value="ECO:0007669"/>
    <property type="project" value="UniProtKB-KW"/>
</dbReference>
<keyword evidence="13" id="KW-0862">Zinc</keyword>
<evidence type="ECO:0000256" key="13">
    <source>
        <dbReference type="ARBA" id="ARBA00022833"/>
    </source>
</evidence>
<dbReference type="Pfam" id="PF11798">
    <property type="entry name" value="IMS_HHH"/>
    <property type="match status" value="1"/>
</dbReference>
<dbReference type="Pfam" id="PF00817">
    <property type="entry name" value="IMS"/>
    <property type="match status" value="1"/>
</dbReference>
<evidence type="ECO:0000256" key="12">
    <source>
        <dbReference type="ARBA" id="ARBA00022771"/>
    </source>
</evidence>
<evidence type="ECO:0000256" key="15">
    <source>
        <dbReference type="ARBA" id="ARBA00022932"/>
    </source>
</evidence>
<dbReference type="GO" id="GO:0006260">
    <property type="term" value="P:DNA replication"/>
    <property type="evidence" value="ECO:0007669"/>
    <property type="project" value="UniProtKB-KW"/>
</dbReference>
<dbReference type="InterPro" id="IPR024728">
    <property type="entry name" value="PolY_HhH_motif"/>
</dbReference>
<comment type="catalytic activity">
    <reaction evidence="19">
        <text>DNA(n) + a 2'-deoxyribonucleoside 5'-triphosphate = DNA(n+1) + diphosphate</text>
        <dbReference type="Rhea" id="RHEA:22508"/>
        <dbReference type="Rhea" id="RHEA-COMP:17339"/>
        <dbReference type="Rhea" id="RHEA-COMP:17340"/>
        <dbReference type="ChEBI" id="CHEBI:33019"/>
        <dbReference type="ChEBI" id="CHEBI:61560"/>
        <dbReference type="ChEBI" id="CHEBI:173112"/>
        <dbReference type="EC" id="2.7.7.7"/>
    </reaction>
</comment>
<dbReference type="CDD" id="cd03586">
    <property type="entry name" value="PolY_Pol_IV_kappa"/>
    <property type="match status" value="1"/>
</dbReference>
<evidence type="ECO:0000256" key="5">
    <source>
        <dbReference type="ARBA" id="ARBA00016178"/>
    </source>
</evidence>
<dbReference type="GO" id="GO:0008270">
    <property type="term" value="F:zinc ion binding"/>
    <property type="evidence" value="ECO:0007669"/>
    <property type="project" value="UniProtKB-KW"/>
</dbReference>
<dbReference type="Gene3D" id="3.30.160.60">
    <property type="entry name" value="Classic Zinc Finger"/>
    <property type="match status" value="1"/>
</dbReference>
<evidence type="ECO:0000256" key="8">
    <source>
        <dbReference type="ARBA" id="ARBA00022695"/>
    </source>
</evidence>
<sequence length="575" mass="64888">MAGCNTISINATKAGMEGIDKEKINKIIEEASKGSKFYLHKEKSQARINKKIAELNAKKSTLGSEELDRAEKRMDKLISTLESVRDLSHAIIHIDMDAFYAAVEMRDNPELKNRPMAVGGEGMLSTSNYHARRFGVRAGMPGFIGRKLCPELVIVPCNFDKYTATSKVVQGIFSQYDKSYCMMSLDEGYLDLTNYLDNLEEADGEKPDVEEVVNELRRKVFEATELTCSAGIGCNTRLAKIGSDQNKPNGQFVIPADKEEILKFIHDLPIRKISGIGNVTEQLLNSVGVVTCSDLFEKRGMLSLLFSEISCHQFMEIALGLGCTDLNEYNVSERKSISTETTFKATSNQEEIHKILEELCEELSEDMKNKCLFGKQFTLKCKLDTFDTLTRQTNLAFCTNDSSIMLKTAKVLLEKEISKLNSFCVRLLGVRMSELLSDQETKKQVTIDHFLTAKKENSDVCPVCLKEIAYWTVSEFAHHVNKCIDTENGETSSESKVNSDTKISKENILKESEPLYNRHDRDEICTSKKRKLTTIPEMFKKKKVEKIVTCPVCNVWTVDECKSYELNQHIDSCLI</sequence>